<evidence type="ECO:0000259" key="2">
    <source>
        <dbReference type="Pfam" id="PF00586"/>
    </source>
</evidence>
<sequence>MQVGKITSKRLQETVLSRITNHREDVLVNSGLGEDSAVVDFGDEVLAISSDPITGAGKQAGYLAVQVACNDLAATGAEPIGIQVVLLLPPDIEDKEISQLMGEIDKTAADMDIQILGGHTEIISDVSRSLIVVTAIGRAKRERFVATGGACEGDDLLLTKGVGLEGCFILASDFGDYLLEQGVNQKTIDIAREYKHKISVLPEGLTAAEYGVNSLHDITEGGLYGALTEMSQAAGVGFLLEKSEEIVPGPVKEITSRLNIDPCGLISSGSMLISLEDGEGLQQRLREEGIDSYKIGKVTSGRRLVRENGRTYQLTWQGGDELWDFIKKMK</sequence>
<name>A0A1G9QDR7_9FIRM</name>
<dbReference type="RefSeq" id="WP_089760877.1">
    <property type="nucleotide sequence ID" value="NZ_FNGO01000016.1"/>
</dbReference>
<dbReference type="Pfam" id="PF00586">
    <property type="entry name" value="AIRS"/>
    <property type="match status" value="1"/>
</dbReference>
<accession>A0A1G9QDR7</accession>
<dbReference type="OrthoDB" id="9801934at2"/>
<dbReference type="SUPFAM" id="SSF56042">
    <property type="entry name" value="PurM C-terminal domain-like"/>
    <property type="match status" value="1"/>
</dbReference>
<protein>
    <submittedName>
        <fullName evidence="4">Hydrogenase maturation factor</fullName>
    </submittedName>
</protein>
<comment type="similarity">
    <text evidence="1">Belongs to the HypE family.</text>
</comment>
<dbReference type="Gene3D" id="3.90.650.10">
    <property type="entry name" value="PurM-like C-terminal domain"/>
    <property type="match status" value="1"/>
</dbReference>
<dbReference type="SUPFAM" id="SSF55326">
    <property type="entry name" value="PurM N-terminal domain-like"/>
    <property type="match status" value="1"/>
</dbReference>
<dbReference type="InterPro" id="IPR036921">
    <property type="entry name" value="PurM-like_N_sf"/>
</dbReference>
<evidence type="ECO:0000313" key="5">
    <source>
        <dbReference type="Proteomes" id="UP000199476"/>
    </source>
</evidence>
<dbReference type="CDD" id="cd06061">
    <property type="entry name" value="PurM-like1"/>
    <property type="match status" value="1"/>
</dbReference>
<dbReference type="InterPro" id="IPR010918">
    <property type="entry name" value="PurM-like_C_dom"/>
</dbReference>
<dbReference type="STRING" id="321763.SAMN04488692_11647"/>
<evidence type="ECO:0000313" key="4">
    <source>
        <dbReference type="EMBL" id="SDM09178.1"/>
    </source>
</evidence>
<feature type="domain" description="PurM-like C-terminal" evidence="3">
    <location>
        <begin position="152"/>
        <end position="304"/>
    </location>
</feature>
<dbReference type="PANTHER" id="PTHR30303">
    <property type="entry name" value="HYDROGENASE ISOENZYMES FORMATION PROTEIN HYPE"/>
    <property type="match status" value="1"/>
</dbReference>
<dbReference type="GO" id="GO:0051604">
    <property type="term" value="P:protein maturation"/>
    <property type="evidence" value="ECO:0007669"/>
    <property type="project" value="TreeGrafter"/>
</dbReference>
<evidence type="ECO:0000259" key="3">
    <source>
        <dbReference type="Pfam" id="PF02769"/>
    </source>
</evidence>
<dbReference type="Gene3D" id="3.30.1330.10">
    <property type="entry name" value="PurM-like, N-terminal domain"/>
    <property type="match status" value="1"/>
</dbReference>
<proteinExistence type="inferred from homology"/>
<dbReference type="InterPro" id="IPR011854">
    <property type="entry name" value="HypE"/>
</dbReference>
<reference evidence="4 5" key="1">
    <citation type="submission" date="2016-10" db="EMBL/GenBank/DDBJ databases">
        <authorList>
            <person name="de Groot N.N."/>
        </authorList>
    </citation>
    <scope>NUCLEOTIDE SEQUENCE [LARGE SCALE GENOMIC DNA]</scope>
    <source>
        <strain evidence="4 5">SLAS-1</strain>
    </source>
</reference>
<keyword evidence="5" id="KW-1185">Reference proteome</keyword>
<dbReference type="InterPro" id="IPR036676">
    <property type="entry name" value="PurM-like_C_sf"/>
</dbReference>
<feature type="domain" description="PurM-like N-terminal" evidence="2">
    <location>
        <begin position="33"/>
        <end position="138"/>
    </location>
</feature>
<dbReference type="Pfam" id="PF02769">
    <property type="entry name" value="AIRS_C"/>
    <property type="match status" value="1"/>
</dbReference>
<dbReference type="PIRSF" id="PIRSF005644">
    <property type="entry name" value="Hdrgns_mtr_HypE"/>
    <property type="match status" value="1"/>
</dbReference>
<organism evidence="4 5">
    <name type="scientific">Halarsenatibacter silvermanii</name>
    <dbReference type="NCBI Taxonomy" id="321763"/>
    <lineage>
        <taxon>Bacteria</taxon>
        <taxon>Bacillati</taxon>
        <taxon>Bacillota</taxon>
        <taxon>Clostridia</taxon>
        <taxon>Halanaerobiales</taxon>
        <taxon>Halarsenatibacteraceae</taxon>
        <taxon>Halarsenatibacter</taxon>
    </lineage>
</organism>
<dbReference type="AlphaFoldDB" id="A0A1G9QDR7"/>
<dbReference type="Proteomes" id="UP000199476">
    <property type="component" value="Unassembled WGS sequence"/>
</dbReference>
<dbReference type="PANTHER" id="PTHR30303:SF4">
    <property type="entry name" value="HYDROGENASE EXPRESSION_FORMATION PROTEIN HYPE"/>
    <property type="match status" value="1"/>
</dbReference>
<gene>
    <name evidence="4" type="ORF">SAMN04488692_11647</name>
</gene>
<dbReference type="InterPro" id="IPR016188">
    <property type="entry name" value="PurM-like_N"/>
</dbReference>
<dbReference type="EMBL" id="FNGO01000016">
    <property type="protein sequence ID" value="SDM09178.1"/>
    <property type="molecule type" value="Genomic_DNA"/>
</dbReference>
<evidence type="ECO:0000256" key="1">
    <source>
        <dbReference type="ARBA" id="ARBA00006243"/>
    </source>
</evidence>